<feature type="region of interest" description="Disordered" evidence="1">
    <location>
        <begin position="97"/>
        <end position="133"/>
    </location>
</feature>
<feature type="region of interest" description="Disordered" evidence="1">
    <location>
        <begin position="148"/>
        <end position="174"/>
    </location>
</feature>
<feature type="compositionally biased region" description="Polar residues" evidence="1">
    <location>
        <begin position="120"/>
        <end position="132"/>
    </location>
</feature>
<evidence type="ECO:0000256" key="1">
    <source>
        <dbReference type="SAM" id="MobiDB-lite"/>
    </source>
</evidence>
<dbReference type="Proteomes" id="UP000674318">
    <property type="component" value="Unassembled WGS sequence"/>
</dbReference>
<name>A0A836KWQ0_9TRYP</name>
<dbReference type="EMBL" id="JAFJZO010000036">
    <property type="protein sequence ID" value="KAG5489906.1"/>
    <property type="molecule type" value="Genomic_DNA"/>
</dbReference>
<evidence type="ECO:0000313" key="2">
    <source>
        <dbReference type="EMBL" id="KAG5489906.1"/>
    </source>
</evidence>
<reference evidence="2 3" key="1">
    <citation type="submission" date="2021-02" db="EMBL/GenBank/DDBJ databases">
        <title>Porcisia hertigi Genome sequencing and assembly.</title>
        <authorList>
            <person name="Almutairi H."/>
            <person name="Gatherer D."/>
        </authorList>
    </citation>
    <scope>NUCLEOTIDE SEQUENCE [LARGE SCALE GENOMIC DNA]</scope>
    <source>
        <strain evidence="2 3">C119</strain>
    </source>
</reference>
<sequence length="812" mass="87607">MMDIYAVAQGLIEELRTNLGELRRSPDAQARLQRAALRKVERSGRRRRSLCPGIKNPVEKLSFCFVPLATEPTLGVEFSTSFVGCAEEVASAESYGDLGSVPATAGARSSSRSGVAQGKPSRSTALQSTDTTAGVVLTARQNTRSSRFPIAAKEQHPPAHTPARDSKGAAFSVGPGKDDGAAAAIIVSSEAHTDPSTTSLRVPFSGTSRALFDLRRLSPLAQQLYVDMQRRAAAALPASTSGDWRRRTMGSQDAEVRRAVRDYLYRMNIISVMEVKDTSAAPPHVFSDAVLNGTALCQLIASLREGGEPLSCDPVPCRCPRTLDEVRVNYAAALAALRGTPDAAQELVPRTAWMMLPEEVYLRASPTALLSLLVHLISTYLPAPEELPLWRQHMCWQPPANTSNYAPISPTELATAEAECGRFLHEWGVLPDHTIYRLPGDECLLPAATASPYMARWSGYVVRSEPPSSITVPSVWPFLCNGVLLVLLARRSSMEAAEKAAALSSTTGQPFFSNPRTWACCAANIASAFRSFQAAATNKLPLSFVSEESVAAVMRGDRVHILRLLLHLRAAVKGRALSLHMCSPLVSKAATVQAGRTAPEVSVCAPNAGSLVASSSSSSSPIPVAQPPFSVSKSGFCPSVLPSPIPRSVSPRPFATLTSASSALLRHEVMSAEEPKDCGGLCGWLRHQIGISYRYTAADESFVFDAATFTLQQPCLLFSDGVVLAYLIGRLERCRCSFLDCVRPTSKRAMKLFNVRRCLEFLRSTAGIVFDVALLDEALMEGKVEGVVSVLQAMRHHYCLARAQRTPLRDVV</sequence>
<proteinExistence type="predicted"/>
<dbReference type="OrthoDB" id="272795at2759"/>
<gene>
    <name evidence="2" type="ORF">JKF63_00023</name>
</gene>
<evidence type="ECO:0000313" key="3">
    <source>
        <dbReference type="Proteomes" id="UP000674318"/>
    </source>
</evidence>
<feature type="compositionally biased region" description="Low complexity" evidence="1">
    <location>
        <begin position="105"/>
        <end position="114"/>
    </location>
</feature>
<accession>A0A836KWQ0</accession>
<organism evidence="2 3">
    <name type="scientific">Porcisia hertigi</name>
    <dbReference type="NCBI Taxonomy" id="2761500"/>
    <lineage>
        <taxon>Eukaryota</taxon>
        <taxon>Discoba</taxon>
        <taxon>Euglenozoa</taxon>
        <taxon>Kinetoplastea</taxon>
        <taxon>Metakinetoplastina</taxon>
        <taxon>Trypanosomatida</taxon>
        <taxon>Trypanosomatidae</taxon>
        <taxon>Leishmaniinae</taxon>
        <taxon>Porcisia</taxon>
    </lineage>
</organism>
<feature type="compositionally biased region" description="Basic and acidic residues" evidence="1">
    <location>
        <begin position="153"/>
        <end position="167"/>
    </location>
</feature>
<comment type="caution">
    <text evidence="2">The sequence shown here is derived from an EMBL/GenBank/DDBJ whole genome shotgun (WGS) entry which is preliminary data.</text>
</comment>
<dbReference type="GeneID" id="94286154"/>
<dbReference type="AlphaFoldDB" id="A0A836KWQ0"/>
<dbReference type="RefSeq" id="XP_067752234.1">
    <property type="nucleotide sequence ID" value="XM_067896077.1"/>
</dbReference>
<protein>
    <submittedName>
        <fullName evidence="2">Uncharacterized protein</fullName>
    </submittedName>
</protein>
<keyword evidence="3" id="KW-1185">Reference proteome</keyword>
<dbReference type="KEGG" id="phet:94286154"/>